<dbReference type="EMBL" id="CP018171">
    <property type="protein sequence ID" value="APH71586.1"/>
    <property type="molecule type" value="Genomic_DNA"/>
</dbReference>
<reference evidence="5" key="1">
    <citation type="submission" date="2016-11" db="EMBL/GenBank/DDBJ databases">
        <title>Mesorhizobium oceanicum sp. nov., isolated from deep seawater in South China Sea.</title>
        <authorList>
            <person name="Fu G.-Y."/>
        </authorList>
    </citation>
    <scope>NUCLEOTIDE SEQUENCE [LARGE SCALE GENOMIC DNA]</scope>
    <source>
        <strain evidence="5">B7</strain>
    </source>
</reference>
<sequence>MTADVLLFLDGKWVAGSGGRSLPLTNPATGETAGSVAVAETADLDIALKGAGSTFRSWKNTSPVERGRVLRRAAELLRERIDEIAPVLTEQQGKTLFEARYEVNATAESFDWFAEEARRAYGRIVPARAEGVHQLAFKEAIGPVAGFVPWNFGMGQAARKVGAALAAGCTVILKGPEETPSSCAFLVQALADAGLPTGVLSLVFGVPSEISEYLIPHPTIRKISFTGSTAVGKHLAAMAGRHMKPITMELGGHAPVIVAKDVDIEPVAKLMVGVKYRNVGQVCTSPTRFLIEEEIYEPFVETFTQLAAAVKVGDGSKEGTVMGPLANVRRLEAMEGLIADAVSHGGKIRTGGKRIGNVGNFFEPTVMTDVPLEARVMNEEPFGPLALMRPVSGIDEAIEEANRLDYGLAAYAFTKSAKLASRIAANVETGMMSINAVGIAFPEIPYGGVKDSGYGSEGGIEAMDAFLVTKFVSHTMA</sequence>
<gene>
    <name evidence="4" type="ORF">BSQ44_09530</name>
</gene>
<dbReference type="PANTHER" id="PTHR43353:SF5">
    <property type="entry name" value="SUCCINATE-SEMIALDEHYDE DEHYDROGENASE, MITOCHONDRIAL"/>
    <property type="match status" value="1"/>
</dbReference>
<name>A0A1L3SQ97_9HYPH</name>
<dbReference type="AlphaFoldDB" id="A0A1L3SQ97"/>
<dbReference type="CDD" id="cd07103">
    <property type="entry name" value="ALDH_F5_SSADH_GabD"/>
    <property type="match status" value="1"/>
</dbReference>
<comment type="similarity">
    <text evidence="1">Belongs to the aldehyde dehydrogenase family.</text>
</comment>
<dbReference type="FunFam" id="3.40.605.10:FF:000007">
    <property type="entry name" value="NAD/NADP-dependent betaine aldehyde dehydrogenase"/>
    <property type="match status" value="1"/>
</dbReference>
<dbReference type="Gene3D" id="3.40.605.10">
    <property type="entry name" value="Aldehyde Dehydrogenase, Chain A, domain 1"/>
    <property type="match status" value="1"/>
</dbReference>
<dbReference type="Pfam" id="PF00171">
    <property type="entry name" value="Aldedh"/>
    <property type="match status" value="1"/>
</dbReference>
<keyword evidence="2" id="KW-0560">Oxidoreductase</keyword>
<dbReference type="SUPFAM" id="SSF53720">
    <property type="entry name" value="ALDH-like"/>
    <property type="match status" value="1"/>
</dbReference>
<dbReference type="InterPro" id="IPR015590">
    <property type="entry name" value="Aldehyde_DH_dom"/>
</dbReference>
<protein>
    <submittedName>
        <fullName evidence="4">NAD-dependent succinate-semialdehyde dehydrogenase</fullName>
    </submittedName>
</protein>
<keyword evidence="5" id="KW-1185">Reference proteome</keyword>
<evidence type="ECO:0000256" key="1">
    <source>
        <dbReference type="ARBA" id="ARBA00009986"/>
    </source>
</evidence>
<organism evidence="4 5">
    <name type="scientific">Aquibium oceanicum</name>
    <dbReference type="NCBI Taxonomy" id="1670800"/>
    <lineage>
        <taxon>Bacteria</taxon>
        <taxon>Pseudomonadati</taxon>
        <taxon>Pseudomonadota</taxon>
        <taxon>Alphaproteobacteria</taxon>
        <taxon>Hyphomicrobiales</taxon>
        <taxon>Phyllobacteriaceae</taxon>
        <taxon>Aquibium</taxon>
    </lineage>
</organism>
<dbReference type="OrthoDB" id="9812625at2"/>
<proteinExistence type="inferred from homology"/>
<dbReference type="Proteomes" id="UP000182840">
    <property type="component" value="Chromosome"/>
</dbReference>
<evidence type="ECO:0000313" key="4">
    <source>
        <dbReference type="EMBL" id="APH71586.1"/>
    </source>
</evidence>
<dbReference type="InterPro" id="IPR016162">
    <property type="entry name" value="Ald_DH_N"/>
</dbReference>
<dbReference type="KEGG" id="meso:BSQ44_09530"/>
<dbReference type="PANTHER" id="PTHR43353">
    <property type="entry name" value="SUCCINATE-SEMIALDEHYDE DEHYDROGENASE, MITOCHONDRIAL"/>
    <property type="match status" value="1"/>
</dbReference>
<dbReference type="GO" id="GO:0016620">
    <property type="term" value="F:oxidoreductase activity, acting on the aldehyde or oxo group of donors, NAD or NADP as acceptor"/>
    <property type="evidence" value="ECO:0007669"/>
    <property type="project" value="InterPro"/>
</dbReference>
<dbReference type="RefSeq" id="WP_072603406.1">
    <property type="nucleotide sequence ID" value="NZ_CP018171.1"/>
</dbReference>
<evidence type="ECO:0000313" key="5">
    <source>
        <dbReference type="Proteomes" id="UP000182840"/>
    </source>
</evidence>
<feature type="domain" description="Aldehyde dehydrogenase" evidence="3">
    <location>
        <begin position="13"/>
        <end position="472"/>
    </location>
</feature>
<evidence type="ECO:0000256" key="2">
    <source>
        <dbReference type="ARBA" id="ARBA00023002"/>
    </source>
</evidence>
<accession>A0A1L3SQ97</accession>
<dbReference type="STRING" id="1670800.BSQ44_09530"/>
<dbReference type="InterPro" id="IPR016163">
    <property type="entry name" value="Ald_DH_C"/>
</dbReference>
<dbReference type="Gene3D" id="3.40.309.10">
    <property type="entry name" value="Aldehyde Dehydrogenase, Chain A, domain 2"/>
    <property type="match status" value="1"/>
</dbReference>
<evidence type="ECO:0000259" key="3">
    <source>
        <dbReference type="Pfam" id="PF00171"/>
    </source>
</evidence>
<dbReference type="InterPro" id="IPR050740">
    <property type="entry name" value="Aldehyde_DH_Superfamily"/>
</dbReference>
<dbReference type="InterPro" id="IPR016161">
    <property type="entry name" value="Ald_DH/histidinol_DH"/>
</dbReference>